<dbReference type="EMBL" id="JAJOMB010000025">
    <property type="protein sequence ID" value="MCD5315895.1"/>
    <property type="molecule type" value="Genomic_DNA"/>
</dbReference>
<dbReference type="PANTHER" id="PTHR18964:SF149">
    <property type="entry name" value="BIFUNCTIONAL UDP-N-ACETYLGLUCOSAMINE 2-EPIMERASE_N-ACETYLMANNOSAMINE KINASE"/>
    <property type="match status" value="1"/>
</dbReference>
<dbReference type="Proteomes" id="UP001138997">
    <property type="component" value="Unassembled WGS sequence"/>
</dbReference>
<dbReference type="InterPro" id="IPR036390">
    <property type="entry name" value="WH_DNA-bd_sf"/>
</dbReference>
<organism evidence="2 3">
    <name type="scientific">Kineosporia babensis</name>
    <dbReference type="NCBI Taxonomy" id="499548"/>
    <lineage>
        <taxon>Bacteria</taxon>
        <taxon>Bacillati</taxon>
        <taxon>Actinomycetota</taxon>
        <taxon>Actinomycetes</taxon>
        <taxon>Kineosporiales</taxon>
        <taxon>Kineosporiaceae</taxon>
        <taxon>Kineosporia</taxon>
    </lineage>
</organism>
<dbReference type="RefSeq" id="WP_231448715.1">
    <property type="nucleotide sequence ID" value="NZ_JAJOMB010000025.1"/>
</dbReference>
<comment type="caution">
    <text evidence="2">The sequence shown here is derived from an EMBL/GenBank/DDBJ whole genome shotgun (WGS) entry which is preliminary data.</text>
</comment>
<dbReference type="Gene3D" id="1.10.10.10">
    <property type="entry name" value="Winged helix-like DNA-binding domain superfamily/Winged helix DNA-binding domain"/>
    <property type="match status" value="1"/>
</dbReference>
<dbReference type="InterPro" id="IPR036388">
    <property type="entry name" value="WH-like_DNA-bd_sf"/>
</dbReference>
<dbReference type="PANTHER" id="PTHR18964">
    <property type="entry name" value="ROK (REPRESSOR, ORF, KINASE) FAMILY"/>
    <property type="match status" value="1"/>
</dbReference>
<evidence type="ECO:0000313" key="2">
    <source>
        <dbReference type="EMBL" id="MCD5315895.1"/>
    </source>
</evidence>
<reference evidence="2" key="1">
    <citation type="submission" date="2021-11" db="EMBL/GenBank/DDBJ databases">
        <title>Streptomyces corallinus and Kineosporia corallina sp. nov., two new coral-derived marine actinobacteria.</title>
        <authorList>
            <person name="Buangrab K."/>
            <person name="Sutthacheep M."/>
            <person name="Yeemin T."/>
            <person name="Harunari E."/>
            <person name="Igarashi Y."/>
            <person name="Sripreechasak P."/>
            <person name="Kanchanasin P."/>
            <person name="Tanasupawat S."/>
            <person name="Phongsopitanun W."/>
        </authorList>
    </citation>
    <scope>NUCLEOTIDE SEQUENCE</scope>
    <source>
        <strain evidence="2">JCM 31032</strain>
    </source>
</reference>
<gene>
    <name evidence="2" type="ORF">LR394_33875</name>
</gene>
<keyword evidence="3" id="KW-1185">Reference proteome</keyword>
<dbReference type="InterPro" id="IPR000600">
    <property type="entry name" value="ROK"/>
</dbReference>
<dbReference type="Gene3D" id="3.30.420.40">
    <property type="match status" value="2"/>
</dbReference>
<proteinExistence type="inferred from homology"/>
<dbReference type="Pfam" id="PF00480">
    <property type="entry name" value="ROK"/>
    <property type="match status" value="1"/>
</dbReference>
<protein>
    <submittedName>
        <fullName evidence="2">ROK family transcriptional regulator</fullName>
    </submittedName>
</protein>
<accession>A0A9X1SY32</accession>
<dbReference type="InterPro" id="IPR043129">
    <property type="entry name" value="ATPase_NBD"/>
</dbReference>
<comment type="similarity">
    <text evidence="1">Belongs to the ROK (NagC/XylR) family.</text>
</comment>
<evidence type="ECO:0000313" key="3">
    <source>
        <dbReference type="Proteomes" id="UP001138997"/>
    </source>
</evidence>
<dbReference type="SUPFAM" id="SSF46785">
    <property type="entry name" value="Winged helix' DNA-binding domain"/>
    <property type="match status" value="1"/>
</dbReference>
<sequence length="407" mass="41749">MGPSTVSSTADLRLMHLSRTLRAVHLSPTALSRADLSRHLGCTRATAGTLIADLERLGLVQEKATLVTGGRGRPSALLGPAADGPVVVTLGIATDAVRVAHSPITGGLNEVHTRALESQDVDVVLASARDLLTERLVRLGTRVAGVGVAIHGLVERTSGQVLSAPGLGWAGEPVDVLAGLGLQPDRRVRVGNVATLMAVAEATRGRVAAEPGQVVLVLHADVGVGGALLVDGRPVTGRRGLAGEYGHAPLGVDDLPCRCGARGCWETEMDRLAVARMAGIEASVATASAVADSVFREARTAAGDAAVRRAAVSLGRGIGVLVGIHDPDLVLLSEHAADLYDAAGDVVREAAAARSTPASFPELAPIEVTTLGEDGGLIGAAEAVFDVLLEDLSLLTSERRTGQRSPR</sequence>
<name>A0A9X1SY32_9ACTN</name>
<evidence type="ECO:0000256" key="1">
    <source>
        <dbReference type="ARBA" id="ARBA00006479"/>
    </source>
</evidence>
<dbReference type="SUPFAM" id="SSF53067">
    <property type="entry name" value="Actin-like ATPase domain"/>
    <property type="match status" value="2"/>
</dbReference>
<dbReference type="AlphaFoldDB" id="A0A9X1SY32"/>